<protein>
    <submittedName>
        <fullName evidence="1">Uncharacterized protein</fullName>
    </submittedName>
</protein>
<dbReference type="AlphaFoldDB" id="A0A834FST1"/>
<gene>
    <name evidence="1" type="ORF">FQA47_020104</name>
</gene>
<dbReference type="Proteomes" id="UP000646548">
    <property type="component" value="Unassembled WGS sequence"/>
</dbReference>
<sequence>MVYDPNPEKILDQGWGGQSFMSDSAGLSQKVLKLQALKVRSNTKVLGGSVLPEGPILPMDTKHQNSLCCLTRRKTVFGWRRSLVCVDQPSSSSAVVPFSRTLTGDCSWFLVLFILLNLDGRSPLVATW</sequence>
<comment type="caution">
    <text evidence="1">The sequence shown here is derived from an EMBL/GenBank/DDBJ whole genome shotgun (WGS) entry which is preliminary data.</text>
</comment>
<organism evidence="1 2">
    <name type="scientific">Oryzias melastigma</name>
    <name type="common">Marine medaka</name>
    <dbReference type="NCBI Taxonomy" id="30732"/>
    <lineage>
        <taxon>Eukaryota</taxon>
        <taxon>Metazoa</taxon>
        <taxon>Chordata</taxon>
        <taxon>Craniata</taxon>
        <taxon>Vertebrata</taxon>
        <taxon>Euteleostomi</taxon>
        <taxon>Actinopterygii</taxon>
        <taxon>Neopterygii</taxon>
        <taxon>Teleostei</taxon>
        <taxon>Neoteleostei</taxon>
        <taxon>Acanthomorphata</taxon>
        <taxon>Ovalentaria</taxon>
        <taxon>Atherinomorphae</taxon>
        <taxon>Beloniformes</taxon>
        <taxon>Adrianichthyidae</taxon>
        <taxon>Oryziinae</taxon>
        <taxon>Oryzias</taxon>
    </lineage>
</organism>
<reference evidence="1" key="1">
    <citation type="journal article" name="BMC Genomics">
        <title>Long-read sequencing and de novo genome assembly of marine medaka (Oryzias melastigma).</title>
        <authorList>
            <person name="Liang P."/>
            <person name="Saqib H.S.A."/>
            <person name="Ni X."/>
            <person name="Shen Y."/>
        </authorList>
    </citation>
    <scope>NUCLEOTIDE SEQUENCE</scope>
    <source>
        <strain evidence="1">Bigg-433</strain>
    </source>
</reference>
<name>A0A834FST1_ORYME</name>
<evidence type="ECO:0000313" key="1">
    <source>
        <dbReference type="EMBL" id="KAF6739520.1"/>
    </source>
</evidence>
<accession>A0A834FST1</accession>
<evidence type="ECO:0000313" key="2">
    <source>
        <dbReference type="Proteomes" id="UP000646548"/>
    </source>
</evidence>
<dbReference type="EMBL" id="WKFB01000005">
    <property type="protein sequence ID" value="KAF6739520.1"/>
    <property type="molecule type" value="Genomic_DNA"/>
</dbReference>
<proteinExistence type="predicted"/>